<dbReference type="EMBL" id="AP022596">
    <property type="protein sequence ID" value="BBY65580.1"/>
    <property type="molecule type" value="Genomic_DNA"/>
</dbReference>
<protein>
    <submittedName>
        <fullName evidence="2">Cell motility protein</fullName>
    </submittedName>
</protein>
<accession>A0A7I7T9B7</accession>
<dbReference type="AlphaFoldDB" id="A0A7I7T9B7"/>
<feature type="domain" description="PE" evidence="1">
    <location>
        <begin position="4"/>
        <end position="92"/>
    </location>
</feature>
<dbReference type="Pfam" id="PF00934">
    <property type="entry name" value="PE"/>
    <property type="match status" value="1"/>
</dbReference>
<dbReference type="InterPro" id="IPR000084">
    <property type="entry name" value="PE-PGRS_N"/>
</dbReference>
<dbReference type="SUPFAM" id="SSF140459">
    <property type="entry name" value="PE/PPE dimer-like"/>
    <property type="match status" value="1"/>
</dbReference>
<gene>
    <name evidence="2" type="ORF">MHEL_38230</name>
</gene>
<dbReference type="KEGG" id="mhev:MHEL_38230"/>
<sequence>MTLRIVPEGLMAAGAAVEALTARLAATQTAAAPLISAVIPPAADAVSLQAAANCAIKGAAHVAAAGDGVLELGRAGAGVEQSAISYAVADSQAAVSYGVRGS</sequence>
<evidence type="ECO:0000259" key="1">
    <source>
        <dbReference type="Pfam" id="PF00934"/>
    </source>
</evidence>
<proteinExistence type="predicted"/>
<organism evidence="2 3">
    <name type="scientific">Mycolicibacterium helvum</name>
    <dbReference type="NCBI Taxonomy" id="1534349"/>
    <lineage>
        <taxon>Bacteria</taxon>
        <taxon>Bacillati</taxon>
        <taxon>Actinomycetota</taxon>
        <taxon>Actinomycetes</taxon>
        <taxon>Mycobacteriales</taxon>
        <taxon>Mycobacteriaceae</taxon>
        <taxon>Mycolicibacterium</taxon>
    </lineage>
</organism>
<evidence type="ECO:0000313" key="3">
    <source>
        <dbReference type="Proteomes" id="UP000467148"/>
    </source>
</evidence>
<evidence type="ECO:0000313" key="2">
    <source>
        <dbReference type="EMBL" id="BBY65580.1"/>
    </source>
</evidence>
<keyword evidence="3" id="KW-1185">Reference proteome</keyword>
<dbReference type="Gene3D" id="1.10.287.850">
    <property type="entry name" value="HP0062-like domain"/>
    <property type="match status" value="1"/>
</dbReference>
<dbReference type="Proteomes" id="UP000467148">
    <property type="component" value="Chromosome"/>
</dbReference>
<dbReference type="RefSeq" id="WP_163749642.1">
    <property type="nucleotide sequence ID" value="NZ_AP022596.1"/>
</dbReference>
<name>A0A7I7T9B7_9MYCO</name>
<dbReference type="InterPro" id="IPR038332">
    <property type="entry name" value="PPE_sf"/>
</dbReference>
<reference evidence="2 3" key="1">
    <citation type="journal article" date="2019" name="Emerg. Microbes Infect.">
        <title>Comprehensive subspecies identification of 175 nontuberculous mycobacteria species based on 7547 genomic profiles.</title>
        <authorList>
            <person name="Matsumoto Y."/>
            <person name="Kinjo T."/>
            <person name="Motooka D."/>
            <person name="Nabeya D."/>
            <person name="Jung N."/>
            <person name="Uechi K."/>
            <person name="Horii T."/>
            <person name="Iida T."/>
            <person name="Fujita J."/>
            <person name="Nakamura S."/>
        </authorList>
    </citation>
    <scope>NUCLEOTIDE SEQUENCE [LARGE SCALE GENOMIC DNA]</scope>
    <source>
        <strain evidence="2 3">JCM 30396</strain>
    </source>
</reference>